<comment type="similarity">
    <text evidence="3 8">Belongs to the transthyretin family. 5-hydroxyisourate hydrolase subfamily.</text>
</comment>
<dbReference type="InterPro" id="IPR000895">
    <property type="entry name" value="Transthyretin/HIU_hydrolase"/>
</dbReference>
<dbReference type="Gene3D" id="2.60.40.180">
    <property type="entry name" value="Transthyretin/hydroxyisourate hydrolase domain"/>
    <property type="match status" value="1"/>
</dbReference>
<feature type="domain" description="Transthyretin/hydroxyisourate hydrolase" evidence="9">
    <location>
        <begin position="4"/>
        <end position="116"/>
    </location>
</feature>
<name>A0A161SB85_9NEIS</name>
<feature type="binding site" evidence="7">
    <location>
        <position position="7"/>
    </location>
    <ligand>
        <name>substrate</name>
    </ligand>
</feature>
<reference evidence="11" key="1">
    <citation type="submission" date="2016-01" db="EMBL/GenBank/DDBJ databases">
        <title>Draft genome of Chromobacterium sp. F49.</title>
        <authorList>
            <person name="Hong K.W."/>
        </authorList>
    </citation>
    <scope>NUCLEOTIDE SEQUENCE [LARGE SCALE GENOMIC DNA]</scope>
    <source>
        <strain evidence="11">CN10</strain>
    </source>
</reference>
<evidence type="ECO:0000256" key="7">
    <source>
        <dbReference type="PIRSR" id="PIRSR600895-51"/>
    </source>
</evidence>
<dbReference type="STRING" id="1452487.AVW16_09330"/>
<feature type="binding site" evidence="7">
    <location>
        <position position="45"/>
    </location>
    <ligand>
        <name>substrate</name>
    </ligand>
</feature>
<dbReference type="CDD" id="cd05822">
    <property type="entry name" value="TLP_HIUase"/>
    <property type="match status" value="1"/>
</dbReference>
<evidence type="ECO:0000256" key="5">
    <source>
        <dbReference type="ARBA" id="ARBA00022631"/>
    </source>
</evidence>
<keyword evidence="11" id="KW-1185">Reference proteome</keyword>
<dbReference type="PANTHER" id="PTHR10395">
    <property type="entry name" value="URICASE AND TRANSTHYRETIN-RELATED"/>
    <property type="match status" value="1"/>
</dbReference>
<proteinExistence type="inferred from homology"/>
<dbReference type="FunFam" id="2.60.40.180:FF:000005">
    <property type="entry name" value="5-hydroxyisourate hydrolase"/>
    <property type="match status" value="1"/>
</dbReference>
<keyword evidence="6 8" id="KW-0378">Hydrolase</keyword>
<accession>A0A161SB85</accession>
<evidence type="ECO:0000256" key="1">
    <source>
        <dbReference type="ARBA" id="ARBA00001043"/>
    </source>
</evidence>
<feature type="binding site" evidence="7">
    <location>
        <position position="114"/>
    </location>
    <ligand>
        <name>substrate</name>
    </ligand>
</feature>
<dbReference type="InterPro" id="IPR036817">
    <property type="entry name" value="Transthyretin/HIU_hydrolase_sf"/>
</dbReference>
<evidence type="ECO:0000256" key="4">
    <source>
        <dbReference type="ARBA" id="ARBA00011881"/>
    </source>
</evidence>
<dbReference type="OrthoDB" id="9792386at2"/>
<dbReference type="PRINTS" id="PR00189">
    <property type="entry name" value="TRNSTHYRETIN"/>
</dbReference>
<dbReference type="Pfam" id="PF00576">
    <property type="entry name" value="Transthyretin"/>
    <property type="match status" value="1"/>
</dbReference>
<dbReference type="EC" id="3.5.2.17" evidence="8"/>
<evidence type="ECO:0000256" key="3">
    <source>
        <dbReference type="ARBA" id="ARBA00009850"/>
    </source>
</evidence>
<protein>
    <recommendedName>
        <fullName evidence="8">5-hydroxyisourate hydrolase</fullName>
        <shortName evidence="8">HIU hydrolase</shortName>
        <shortName evidence="8">HIUHase</shortName>
        <ecNumber evidence="8">3.5.2.17</ecNumber>
    </recommendedName>
</protein>
<dbReference type="Proteomes" id="UP000076625">
    <property type="component" value="Unassembled WGS sequence"/>
</dbReference>
<comment type="subunit">
    <text evidence="4 8">Homotetramer.</text>
</comment>
<dbReference type="PROSITE" id="PS00768">
    <property type="entry name" value="TRANSTHYRETIN_1"/>
    <property type="match status" value="1"/>
</dbReference>
<evidence type="ECO:0000256" key="2">
    <source>
        <dbReference type="ARBA" id="ARBA00002704"/>
    </source>
</evidence>
<evidence type="ECO:0000313" key="11">
    <source>
        <dbReference type="Proteomes" id="UP000076625"/>
    </source>
</evidence>
<dbReference type="RefSeq" id="WP_066611335.1">
    <property type="nucleotide sequence ID" value="NZ_LQQU01000016.1"/>
</dbReference>
<dbReference type="EMBL" id="LQQU01000016">
    <property type="protein sequence ID" value="KZE33193.1"/>
    <property type="molecule type" value="Genomic_DNA"/>
</dbReference>
<dbReference type="PANTHER" id="PTHR10395:SF7">
    <property type="entry name" value="5-HYDROXYISOURATE HYDROLASE"/>
    <property type="match status" value="1"/>
</dbReference>
<dbReference type="GO" id="GO:0033971">
    <property type="term" value="F:hydroxyisourate hydrolase activity"/>
    <property type="evidence" value="ECO:0007669"/>
    <property type="project" value="UniProtKB-EC"/>
</dbReference>
<dbReference type="GO" id="GO:0006144">
    <property type="term" value="P:purine nucleobase metabolic process"/>
    <property type="evidence" value="ECO:0007669"/>
    <property type="project" value="UniProtKB-KW"/>
</dbReference>
<organism evidence="10 11">
    <name type="scientific">Crenobacter luteus</name>
    <dbReference type="NCBI Taxonomy" id="1452487"/>
    <lineage>
        <taxon>Bacteria</taxon>
        <taxon>Pseudomonadati</taxon>
        <taxon>Pseudomonadota</taxon>
        <taxon>Betaproteobacteria</taxon>
        <taxon>Neisseriales</taxon>
        <taxon>Neisseriaceae</taxon>
        <taxon>Crenobacter</taxon>
    </lineage>
</organism>
<dbReference type="InterPro" id="IPR023418">
    <property type="entry name" value="Thyroxine_BS"/>
</dbReference>
<gene>
    <name evidence="10" type="ORF">AVW16_09330</name>
</gene>
<evidence type="ECO:0000313" key="10">
    <source>
        <dbReference type="EMBL" id="KZE33193.1"/>
    </source>
</evidence>
<dbReference type="InterPro" id="IPR023416">
    <property type="entry name" value="Transthyretin/HIU_hydrolase_d"/>
</dbReference>
<evidence type="ECO:0000259" key="9">
    <source>
        <dbReference type="Pfam" id="PF00576"/>
    </source>
</evidence>
<dbReference type="SUPFAM" id="SSF49472">
    <property type="entry name" value="Transthyretin (synonym: prealbumin)"/>
    <property type="match status" value="1"/>
</dbReference>
<dbReference type="InterPro" id="IPR014306">
    <property type="entry name" value="Hydroxyisourate_hydrolase"/>
</dbReference>
<sequence length="117" mass="13084">MGKLTTHVLDTMHGKPAAEVAVKVFRVENEVRTQVAESRTNSDGRVDQPLLEGDALTAGVYEIQFHVGEYFGRKGVNLPEPRFVDVVVLRFGISNPTEHYHVPLVVTPWTYSTYRGS</sequence>
<keyword evidence="5 8" id="KW-0659">Purine metabolism</keyword>
<dbReference type="AlphaFoldDB" id="A0A161SB85"/>
<evidence type="ECO:0000256" key="6">
    <source>
        <dbReference type="ARBA" id="ARBA00022801"/>
    </source>
</evidence>
<comment type="catalytic activity">
    <reaction evidence="1 8">
        <text>5-hydroxyisourate + H2O = 5-hydroxy-2-oxo-4-ureido-2,5-dihydro-1H-imidazole-5-carboxylate + H(+)</text>
        <dbReference type="Rhea" id="RHEA:23736"/>
        <dbReference type="ChEBI" id="CHEBI:15377"/>
        <dbReference type="ChEBI" id="CHEBI:15378"/>
        <dbReference type="ChEBI" id="CHEBI:18072"/>
        <dbReference type="ChEBI" id="CHEBI:58639"/>
        <dbReference type="EC" id="3.5.2.17"/>
    </reaction>
</comment>
<dbReference type="NCBIfam" id="TIGR02962">
    <property type="entry name" value="hdxy_isourate"/>
    <property type="match status" value="1"/>
</dbReference>
<comment type="function">
    <text evidence="2">Catalyzes the hydrolysis of 5-hydroxyisourate (HIU) to 2-oxo-4-hydroxy-4-carboxy-5-ureidoimidazoline (OHCU).</text>
</comment>
<comment type="caution">
    <text evidence="10">The sequence shown here is derived from an EMBL/GenBank/DDBJ whole genome shotgun (WGS) entry which is preliminary data.</text>
</comment>
<evidence type="ECO:0000256" key="8">
    <source>
        <dbReference type="RuleBase" id="RU361270"/>
    </source>
</evidence>